<dbReference type="OrthoDB" id="622550at2"/>
<dbReference type="PROSITE" id="PS51257">
    <property type="entry name" value="PROKAR_LIPOPROTEIN"/>
    <property type="match status" value="1"/>
</dbReference>
<evidence type="ECO:0000256" key="1">
    <source>
        <dbReference type="SAM" id="SignalP"/>
    </source>
</evidence>
<dbReference type="Proteomes" id="UP000304900">
    <property type="component" value="Unassembled WGS sequence"/>
</dbReference>
<organism evidence="2 3">
    <name type="scientific">Dyadobacter frigoris</name>
    <dbReference type="NCBI Taxonomy" id="2576211"/>
    <lineage>
        <taxon>Bacteria</taxon>
        <taxon>Pseudomonadati</taxon>
        <taxon>Bacteroidota</taxon>
        <taxon>Cytophagia</taxon>
        <taxon>Cytophagales</taxon>
        <taxon>Spirosomataceae</taxon>
        <taxon>Dyadobacter</taxon>
    </lineage>
</organism>
<evidence type="ECO:0008006" key="4">
    <source>
        <dbReference type="Google" id="ProtNLM"/>
    </source>
</evidence>
<proteinExistence type="predicted"/>
<protein>
    <recommendedName>
        <fullName evidence="4">Neutral/alkaline non-lysosomal ceramidase N-terminal domain-containing protein</fullName>
    </recommendedName>
</protein>
<dbReference type="EMBL" id="SZVO01000002">
    <property type="protein sequence ID" value="TKT93621.1"/>
    <property type="molecule type" value="Genomic_DNA"/>
</dbReference>
<dbReference type="RefSeq" id="WP_137339297.1">
    <property type="nucleotide sequence ID" value="NZ_BSQH01000017.1"/>
</dbReference>
<evidence type="ECO:0000313" key="2">
    <source>
        <dbReference type="EMBL" id="TKT93621.1"/>
    </source>
</evidence>
<gene>
    <name evidence="2" type="ORF">FDK13_06520</name>
</gene>
<reference evidence="2 3" key="1">
    <citation type="submission" date="2019-05" db="EMBL/GenBank/DDBJ databases">
        <title>Dyadobacter AR-3-8 sp. nov., isolated from arctic soil.</title>
        <authorList>
            <person name="Chaudhary D.K."/>
        </authorList>
    </citation>
    <scope>NUCLEOTIDE SEQUENCE [LARGE SCALE GENOMIC DNA]</scope>
    <source>
        <strain evidence="2 3">AR-3-8</strain>
    </source>
</reference>
<sequence>MRKAFLIYLSLIFLTVSSCFAQSFKAAGAVRIITPNPLLPVLGGIGTPKKSTEKNGDLFARVLVLEKGATRIAIVNVDNLGWPAALGNKSRALIKGIAPENVLIGATHTHSGPDAYAFPNEKGETFADLNYLDWCTKQIADAVNEAVKNLEPASLKIAVGEAKGKIAYNYYADQLYDPRCGVIQAISNSGKNKGKVIATLVNYAIHPEVIGSGRGILSPDLCGPLYERIESQTGGIALFMNGAQGGMVTADNRTEDKKEANNWQECKRIGELLADEALRIVNTAEIQQNPSLYCTSRKIEFPVDSEIMRYILKNSPIKNEMSGPNKVSTQLNLLNIGTAQILTIPGEALPNIGYYVKRKMNTKLPFLFGLTNDAFGYMLTKVDFNSFKRYEYVSRTSLGEMTGEIYIEQALKLISESPKPEGFDTNIVQSNANK</sequence>
<comment type="caution">
    <text evidence="2">The sequence shown here is derived from an EMBL/GenBank/DDBJ whole genome shotgun (WGS) entry which is preliminary data.</text>
</comment>
<feature type="signal peptide" evidence="1">
    <location>
        <begin position="1"/>
        <end position="21"/>
    </location>
</feature>
<feature type="chain" id="PRO_5020861998" description="Neutral/alkaline non-lysosomal ceramidase N-terminal domain-containing protein" evidence="1">
    <location>
        <begin position="22"/>
        <end position="434"/>
    </location>
</feature>
<keyword evidence="1" id="KW-0732">Signal</keyword>
<dbReference type="AlphaFoldDB" id="A0A4U6DAZ3"/>
<evidence type="ECO:0000313" key="3">
    <source>
        <dbReference type="Proteomes" id="UP000304900"/>
    </source>
</evidence>
<name>A0A4U6DAZ3_9BACT</name>
<keyword evidence="3" id="KW-1185">Reference proteome</keyword>
<accession>A0A4U6DAZ3</accession>